<dbReference type="PANTHER" id="PTHR48050:SF13">
    <property type="entry name" value="STEROL 3-BETA-GLUCOSYLTRANSFERASE UGT80A2"/>
    <property type="match status" value="1"/>
</dbReference>
<dbReference type="Pfam" id="PF03033">
    <property type="entry name" value="Glyco_transf_28"/>
    <property type="match status" value="1"/>
</dbReference>
<dbReference type="EMBL" id="RSAS01000039">
    <property type="protein sequence ID" value="RRR77937.1"/>
    <property type="molecule type" value="Genomic_DNA"/>
</dbReference>
<feature type="domain" description="Glycosyltransferase family 28 N-terminal" evidence="1">
    <location>
        <begin position="3"/>
        <end position="89"/>
    </location>
</feature>
<evidence type="ECO:0000259" key="2">
    <source>
        <dbReference type="Pfam" id="PF06722"/>
    </source>
</evidence>
<dbReference type="FunFam" id="3.40.50.2000:FF:000009">
    <property type="entry name" value="Sterol 3-beta-glucosyltransferase UGT80A2"/>
    <property type="match status" value="1"/>
</dbReference>
<evidence type="ECO:0000313" key="4">
    <source>
        <dbReference type="Proteomes" id="UP000280307"/>
    </source>
</evidence>
<dbReference type="GO" id="GO:0008194">
    <property type="term" value="F:UDP-glycosyltransferase activity"/>
    <property type="evidence" value="ECO:0007669"/>
    <property type="project" value="InterPro"/>
</dbReference>
<evidence type="ECO:0000313" key="3">
    <source>
        <dbReference type="EMBL" id="RRR77937.1"/>
    </source>
</evidence>
<dbReference type="Pfam" id="PF06722">
    <property type="entry name" value="EryCIII-like_C"/>
    <property type="match status" value="1"/>
</dbReference>
<dbReference type="InterPro" id="IPR010610">
    <property type="entry name" value="EryCIII-like_C"/>
</dbReference>
<dbReference type="GO" id="GO:0005975">
    <property type="term" value="P:carbohydrate metabolic process"/>
    <property type="evidence" value="ECO:0007669"/>
    <property type="project" value="InterPro"/>
</dbReference>
<protein>
    <submittedName>
        <fullName evidence="3">Glycosyltransferase</fullName>
    </submittedName>
</protein>
<sequence>MRITIFAAGSRGDIQPCVQLGQGLRAAGVAARLAVPRDFAAFVQAHGLEVYPLRGDVQQIMASPTGRALMERGTRHPLRTIAAMRTLLAPVAQQMAADALAACADADLLISLAVFAPLAQTLSTLRQIPLMLVEPTPLLPTGAFPAPGWPLQRNLGSVANRLTGVLMLQILWQWYRPFINHFRQQYGLPPSSGAAFYRTLSAHPLLGAYSPNIIPRPADWPVGVHVTGAWLPQPPTDWQPPADLAAFLANGPPPVYIGFGSMGGQRPEALATLALEALARSGQRGIMLTGWGGLRPTTVPATVCVVADVPHSWLFPRMAAVVHHGGAGTTAEGVRAGVPSIMVPFNFDQPFWGERIRALGVGPTPLPQARLSVANLAAALTQAVADQSLRARAAALGAIVRAEDGVGQAVAQILRYSSSGTIFGTSGVGS</sequence>
<dbReference type="CDD" id="cd03784">
    <property type="entry name" value="GT1_Gtf-like"/>
    <property type="match status" value="1"/>
</dbReference>
<keyword evidence="3" id="KW-0808">Transferase</keyword>
<proteinExistence type="predicted"/>
<gene>
    <name evidence="3" type="ORF">EI684_00900</name>
</gene>
<dbReference type="GO" id="GO:0033072">
    <property type="term" value="P:vancomycin biosynthetic process"/>
    <property type="evidence" value="ECO:0007669"/>
    <property type="project" value="UniProtKB-ARBA"/>
</dbReference>
<feature type="domain" description="Erythromycin biosynthesis protein CIII-like C-terminal" evidence="2">
    <location>
        <begin position="298"/>
        <end position="398"/>
    </location>
</feature>
<dbReference type="AlphaFoldDB" id="A0A426UBP9"/>
<reference evidence="3 4" key="1">
    <citation type="submission" date="2018-12" db="EMBL/GenBank/DDBJ databases">
        <title>Genome Sequence of Candidatus Viridilinea halotolerans isolated from saline sulfide-rich spring.</title>
        <authorList>
            <person name="Grouzdev D.S."/>
            <person name="Burganskaya E.I."/>
            <person name="Krutkina M.S."/>
            <person name="Sukhacheva M.V."/>
            <person name="Gorlenko V.M."/>
        </authorList>
    </citation>
    <scope>NUCLEOTIDE SEQUENCE [LARGE SCALE GENOMIC DNA]</scope>
    <source>
        <strain evidence="3">Chok-6</strain>
    </source>
</reference>
<dbReference type="InterPro" id="IPR004276">
    <property type="entry name" value="GlycoTrans_28_N"/>
</dbReference>
<organism evidence="3 4">
    <name type="scientific">Candidatus Viridilinea halotolerans</name>
    <dbReference type="NCBI Taxonomy" id="2491704"/>
    <lineage>
        <taxon>Bacteria</taxon>
        <taxon>Bacillati</taxon>
        <taxon>Chloroflexota</taxon>
        <taxon>Chloroflexia</taxon>
        <taxon>Chloroflexales</taxon>
        <taxon>Chloroflexineae</taxon>
        <taxon>Oscillochloridaceae</taxon>
        <taxon>Candidatus Viridilinea</taxon>
    </lineage>
</organism>
<dbReference type="SUPFAM" id="SSF53756">
    <property type="entry name" value="UDP-Glycosyltransferase/glycogen phosphorylase"/>
    <property type="match status" value="1"/>
</dbReference>
<evidence type="ECO:0000259" key="1">
    <source>
        <dbReference type="Pfam" id="PF03033"/>
    </source>
</evidence>
<accession>A0A426UBP9</accession>
<dbReference type="GO" id="GO:0016758">
    <property type="term" value="F:hexosyltransferase activity"/>
    <property type="evidence" value="ECO:0007669"/>
    <property type="project" value="InterPro"/>
</dbReference>
<dbReference type="Proteomes" id="UP000280307">
    <property type="component" value="Unassembled WGS sequence"/>
</dbReference>
<name>A0A426UBP9_9CHLR</name>
<dbReference type="InterPro" id="IPR002213">
    <property type="entry name" value="UDP_glucos_trans"/>
</dbReference>
<dbReference type="PANTHER" id="PTHR48050">
    <property type="entry name" value="STEROL 3-BETA-GLUCOSYLTRANSFERASE"/>
    <property type="match status" value="1"/>
</dbReference>
<comment type="caution">
    <text evidence="3">The sequence shown here is derived from an EMBL/GenBank/DDBJ whole genome shotgun (WGS) entry which is preliminary data.</text>
</comment>
<dbReference type="Gene3D" id="3.40.50.2000">
    <property type="entry name" value="Glycogen Phosphorylase B"/>
    <property type="match status" value="2"/>
</dbReference>
<dbReference type="InterPro" id="IPR050426">
    <property type="entry name" value="Glycosyltransferase_28"/>
</dbReference>